<dbReference type="EMBL" id="LCCD01000014">
    <property type="protein sequence ID" value="KKS24953.1"/>
    <property type="molecule type" value="Genomic_DNA"/>
</dbReference>
<evidence type="ECO:0000313" key="2">
    <source>
        <dbReference type="Proteomes" id="UP000033856"/>
    </source>
</evidence>
<gene>
    <name evidence="1" type="ORF">UU83_C0014G0001</name>
</gene>
<dbReference type="InterPro" id="IPR015424">
    <property type="entry name" value="PyrdxlP-dep_Trfase"/>
</dbReference>
<organism evidence="1 2">
    <name type="scientific">Candidatus Jorgensenbacteria bacterium GW2011_GWF2_41_8</name>
    <dbReference type="NCBI Taxonomy" id="1618667"/>
    <lineage>
        <taxon>Bacteria</taxon>
        <taxon>Candidatus Joergenseniibacteriota</taxon>
    </lineage>
</organism>
<dbReference type="AlphaFoldDB" id="A0A0G1AI17"/>
<evidence type="ECO:0000313" key="1">
    <source>
        <dbReference type="EMBL" id="KKS24953.1"/>
    </source>
</evidence>
<accession>A0A0G1AI17</accession>
<dbReference type="Gene3D" id="3.90.1150.10">
    <property type="entry name" value="Aspartate Aminotransferase, domain 1"/>
    <property type="match status" value="1"/>
</dbReference>
<sequence>ALRINERCFQKGLLMFAPAGVAGECIKIAPPLMINEEALREGIQVLEEACDEIIGE</sequence>
<keyword evidence="1" id="KW-0032">Aminotransferase</keyword>
<protein>
    <submittedName>
        <fullName evidence="1">4-aminobutyrate aminotransferase</fullName>
    </submittedName>
</protein>
<keyword evidence="1" id="KW-0808">Transferase</keyword>
<dbReference type="Proteomes" id="UP000033856">
    <property type="component" value="Unassembled WGS sequence"/>
</dbReference>
<proteinExistence type="predicted"/>
<dbReference type="InterPro" id="IPR015422">
    <property type="entry name" value="PyrdxlP-dep_Trfase_small"/>
</dbReference>
<comment type="caution">
    <text evidence="1">The sequence shown here is derived from an EMBL/GenBank/DDBJ whole genome shotgun (WGS) entry which is preliminary data.</text>
</comment>
<name>A0A0G1AI17_9BACT</name>
<dbReference type="SUPFAM" id="SSF53383">
    <property type="entry name" value="PLP-dependent transferases"/>
    <property type="match status" value="1"/>
</dbReference>
<feature type="non-terminal residue" evidence="1">
    <location>
        <position position="1"/>
    </location>
</feature>
<reference evidence="1 2" key="1">
    <citation type="journal article" date="2015" name="Nature">
        <title>rRNA introns, odd ribosomes, and small enigmatic genomes across a large radiation of phyla.</title>
        <authorList>
            <person name="Brown C.T."/>
            <person name="Hug L.A."/>
            <person name="Thomas B.C."/>
            <person name="Sharon I."/>
            <person name="Castelle C.J."/>
            <person name="Singh A."/>
            <person name="Wilkins M.J."/>
            <person name="Williams K.H."/>
            <person name="Banfield J.F."/>
        </authorList>
    </citation>
    <scope>NUCLEOTIDE SEQUENCE [LARGE SCALE GENOMIC DNA]</scope>
</reference>
<dbReference type="GO" id="GO:0008483">
    <property type="term" value="F:transaminase activity"/>
    <property type="evidence" value="ECO:0007669"/>
    <property type="project" value="UniProtKB-KW"/>
</dbReference>